<evidence type="ECO:0000259" key="5">
    <source>
        <dbReference type="Pfam" id="PF05569"/>
    </source>
</evidence>
<dbReference type="Gene3D" id="3.40.710.10">
    <property type="entry name" value="DD-peptidase/beta-lactamase superfamily"/>
    <property type="match status" value="1"/>
</dbReference>
<gene>
    <name evidence="6" type="ORF">AKSOIL_0330</name>
</gene>
<dbReference type="PANTHER" id="PTHR34978:SF3">
    <property type="entry name" value="SLR0241 PROTEIN"/>
    <property type="match status" value="1"/>
</dbReference>
<dbReference type="Gene3D" id="3.30.2010.10">
    <property type="entry name" value="Metalloproteases ('zincins'), catalytic domain"/>
    <property type="match status" value="1"/>
</dbReference>
<organism evidence="6">
    <name type="scientific">uncultured bacterium BLR5</name>
    <dbReference type="NCBI Taxonomy" id="506522"/>
    <lineage>
        <taxon>Bacteria</taxon>
        <taxon>environmental samples</taxon>
    </lineage>
</organism>
<evidence type="ECO:0000256" key="3">
    <source>
        <dbReference type="SAM" id="Phobius"/>
    </source>
</evidence>
<dbReference type="AlphaFoldDB" id="B5L5W8"/>
<sequence length="605" mass="65810">MTTHSPVPDVDEMTIQTRPGNAVQSSSGQVAHADRQRSDPSQVHQYSIQRTRIAERLETLIPWLSVAWFFGVLGLTARVTGGMIYTQRLIRCHTQLFGSYWTERLKHVSKRLRLSRSVRLLESSVVKVPTTIGWWRPVILVPGSVLSGLTPQQLELILAHELAHIRRHDYLINLFQVLVETLLFYHPAVWWISKQVRNERELVCDDMAVSVGGDPITYARALAKIERLRRETPVWALAADGGRLSKRIVRLIDSTQDSPRLPSMVVGFIMIGALFISIAVVQNVLSITKRSAQVAVAGATSVHQQLTPQSVQELIALDDTTGEDSEVRRISLAALGKREGAVIVMDPRTGRVYTIVNQEWAVRQSWQPASIIKLVTAAAALGEKVIQPSQPLRVSAKSRPLDLTEALALSSNPYFAFVGNGVGPDQIIKYAREFGLGERTGINYSQEGAGIIPGFSENLDVRFGATGEGVEATPIQLATLVSAVANGGQLVTPYVPHSSAESSETQPPVRRRIAIPPANLGLLMAGMIAAVDHGSGTGASDTSQIVAGKTGTFRDKTTNVGLFASYAPANDPRFVVVVVTRGQNESGPEAANVAGTIFRGLRNRS</sequence>
<feature type="domain" description="Penicillin-binding protein transpeptidase" evidence="4">
    <location>
        <begin position="340"/>
        <end position="598"/>
    </location>
</feature>
<feature type="transmembrane region" description="Helical" evidence="3">
    <location>
        <begin position="170"/>
        <end position="192"/>
    </location>
</feature>
<dbReference type="PANTHER" id="PTHR34978">
    <property type="entry name" value="POSSIBLE SENSOR-TRANSDUCER PROTEIN BLAR"/>
    <property type="match status" value="1"/>
</dbReference>
<proteinExistence type="inferred from homology"/>
<keyword evidence="3" id="KW-1133">Transmembrane helix</keyword>
<dbReference type="InterPro" id="IPR008756">
    <property type="entry name" value="Peptidase_M56"/>
</dbReference>
<dbReference type="Pfam" id="PF00905">
    <property type="entry name" value="Transpeptidase"/>
    <property type="match status" value="1"/>
</dbReference>
<dbReference type="EMBL" id="EU408358">
    <property type="protein sequence ID" value="ACH59003.1"/>
    <property type="molecule type" value="Genomic_DNA"/>
</dbReference>
<feature type="domain" description="Peptidase M56" evidence="5">
    <location>
        <begin position="49"/>
        <end position="248"/>
    </location>
</feature>
<reference evidence="6" key="1">
    <citation type="journal article" date="2009" name="ISME J.">
        <title>Functional metagenomics reveals diverse beta-lactamases in a remote Alaskan soil.</title>
        <authorList>
            <person name="Allen H.K."/>
            <person name="Moe L.A."/>
            <person name="Rodbumrer J."/>
            <person name="Gaarder A."/>
            <person name="Handelsman J."/>
        </authorList>
    </citation>
    <scope>NUCLEOTIDE SEQUENCE</scope>
</reference>
<feature type="transmembrane region" description="Helical" evidence="3">
    <location>
        <begin position="60"/>
        <end position="81"/>
    </location>
</feature>
<name>B5L5W8_9BACT</name>
<dbReference type="GO" id="GO:0008658">
    <property type="term" value="F:penicillin binding"/>
    <property type="evidence" value="ECO:0007669"/>
    <property type="project" value="InterPro"/>
</dbReference>
<protein>
    <submittedName>
        <fullName evidence="6">Peptidase</fullName>
    </submittedName>
</protein>
<accession>B5L5W8</accession>
<dbReference type="InterPro" id="IPR052173">
    <property type="entry name" value="Beta-lactam_resp_regulator"/>
</dbReference>
<dbReference type="SUPFAM" id="SSF56601">
    <property type="entry name" value="beta-lactamase/transpeptidase-like"/>
    <property type="match status" value="1"/>
</dbReference>
<dbReference type="CDD" id="cd07341">
    <property type="entry name" value="M56_BlaR1_MecR1_like"/>
    <property type="match status" value="1"/>
</dbReference>
<evidence type="ECO:0000313" key="6">
    <source>
        <dbReference type="EMBL" id="ACH59003.1"/>
    </source>
</evidence>
<comment type="similarity">
    <text evidence="1">Belongs to the peptidase M56 family.</text>
</comment>
<dbReference type="Pfam" id="PF05569">
    <property type="entry name" value="Peptidase_M56"/>
    <property type="match status" value="1"/>
</dbReference>
<dbReference type="InterPro" id="IPR012338">
    <property type="entry name" value="Beta-lactam/transpept-like"/>
</dbReference>
<evidence type="ECO:0000259" key="4">
    <source>
        <dbReference type="Pfam" id="PF00905"/>
    </source>
</evidence>
<evidence type="ECO:0000256" key="1">
    <source>
        <dbReference type="ARBA" id="ARBA00011075"/>
    </source>
</evidence>
<feature type="region of interest" description="Disordered" evidence="2">
    <location>
        <begin position="1"/>
        <end position="41"/>
    </location>
</feature>
<keyword evidence="3" id="KW-0472">Membrane</keyword>
<feature type="compositionally biased region" description="Polar residues" evidence="2">
    <location>
        <begin position="14"/>
        <end position="29"/>
    </location>
</feature>
<dbReference type="InterPro" id="IPR001460">
    <property type="entry name" value="PCN-bd_Tpept"/>
</dbReference>
<evidence type="ECO:0000256" key="2">
    <source>
        <dbReference type="SAM" id="MobiDB-lite"/>
    </source>
</evidence>
<feature type="transmembrane region" description="Helical" evidence="3">
    <location>
        <begin position="261"/>
        <end position="281"/>
    </location>
</feature>
<keyword evidence="3" id="KW-0812">Transmembrane</keyword>